<accession>A0ABQ7X0H6</accession>
<dbReference type="EMBL" id="JAGKQM010002568">
    <property type="protein sequence ID" value="KAH0849303.1"/>
    <property type="molecule type" value="Genomic_DNA"/>
</dbReference>
<protein>
    <submittedName>
        <fullName evidence="1">Uncharacterized protein</fullName>
    </submittedName>
</protein>
<name>A0ABQ7X0H6_BRANA</name>
<dbReference type="Proteomes" id="UP000824890">
    <property type="component" value="Unassembled WGS sequence"/>
</dbReference>
<evidence type="ECO:0000313" key="1">
    <source>
        <dbReference type="EMBL" id="KAH0849303.1"/>
    </source>
</evidence>
<comment type="caution">
    <text evidence="1">The sequence shown here is derived from an EMBL/GenBank/DDBJ whole genome shotgun (WGS) entry which is preliminary data.</text>
</comment>
<proteinExistence type="predicted"/>
<reference evidence="1 2" key="1">
    <citation type="submission" date="2021-05" db="EMBL/GenBank/DDBJ databases">
        <title>Genome Assembly of Synthetic Allotetraploid Brassica napus Reveals Homoeologous Exchanges between Subgenomes.</title>
        <authorList>
            <person name="Davis J.T."/>
        </authorList>
    </citation>
    <scope>NUCLEOTIDE SEQUENCE [LARGE SCALE GENOMIC DNA]</scope>
    <source>
        <strain evidence="2">cv. Da-Ae</strain>
        <tissue evidence="1">Seedling</tissue>
    </source>
</reference>
<keyword evidence="2" id="KW-1185">Reference proteome</keyword>
<organism evidence="1 2">
    <name type="scientific">Brassica napus</name>
    <name type="common">Rape</name>
    <dbReference type="NCBI Taxonomy" id="3708"/>
    <lineage>
        <taxon>Eukaryota</taxon>
        <taxon>Viridiplantae</taxon>
        <taxon>Streptophyta</taxon>
        <taxon>Embryophyta</taxon>
        <taxon>Tracheophyta</taxon>
        <taxon>Spermatophyta</taxon>
        <taxon>Magnoliopsida</taxon>
        <taxon>eudicotyledons</taxon>
        <taxon>Gunneridae</taxon>
        <taxon>Pentapetalae</taxon>
        <taxon>rosids</taxon>
        <taxon>malvids</taxon>
        <taxon>Brassicales</taxon>
        <taxon>Brassicaceae</taxon>
        <taxon>Brassiceae</taxon>
        <taxon>Brassica</taxon>
    </lineage>
</organism>
<evidence type="ECO:0000313" key="2">
    <source>
        <dbReference type="Proteomes" id="UP000824890"/>
    </source>
</evidence>
<sequence>MSSHCMVIPGEWSSGDGGWNFIIDKNKMSRTVPVRTGMNLSELEANVLKEFFAGTEIAPLTVLSYWPPNTKELVTGATTPPVIMTNVQ</sequence>
<gene>
    <name evidence="1" type="ORF">HID58_090383</name>
</gene>